<dbReference type="SMART" id="SM00998">
    <property type="entry name" value="ADSL_C"/>
    <property type="match status" value="1"/>
</dbReference>
<keyword evidence="14" id="KW-1185">Reference proteome</keyword>
<dbReference type="InterPro" id="IPR019468">
    <property type="entry name" value="AdenyloSucc_lyase_C"/>
</dbReference>
<dbReference type="PRINTS" id="PR00149">
    <property type="entry name" value="FUMRATELYASE"/>
</dbReference>
<dbReference type="OrthoDB" id="9768878at2"/>
<dbReference type="GO" id="GO:0070626">
    <property type="term" value="F:(S)-2-(5-amino-1-(5-phospho-D-ribosyl)imidazole-4-carboxamido) succinate lyase (fumarate-forming) activity"/>
    <property type="evidence" value="ECO:0007669"/>
    <property type="project" value="TreeGrafter"/>
</dbReference>
<dbReference type="RefSeq" id="WP_100609048.1">
    <property type="nucleotide sequence ID" value="NZ_CP024962.1"/>
</dbReference>
<gene>
    <name evidence="13" type="primary">purB</name>
    <name evidence="13" type="ORF">EFREU_v1c00570</name>
</gene>
<accession>A0A2K8NQL7</accession>
<evidence type="ECO:0000256" key="1">
    <source>
        <dbReference type="ARBA" id="ARBA00004706"/>
    </source>
</evidence>
<evidence type="ECO:0000256" key="8">
    <source>
        <dbReference type="ARBA" id="ARBA00024477"/>
    </source>
</evidence>
<dbReference type="PANTHER" id="PTHR43172">
    <property type="entry name" value="ADENYLOSUCCINATE LYASE"/>
    <property type="match status" value="1"/>
</dbReference>
<dbReference type="SUPFAM" id="SSF48557">
    <property type="entry name" value="L-aspartase-like"/>
    <property type="match status" value="1"/>
</dbReference>
<comment type="catalytic activity">
    <reaction evidence="8">
        <text>(2S)-2-[5-amino-1-(5-phospho-beta-D-ribosyl)imidazole-4-carboxamido]succinate = 5-amino-1-(5-phospho-beta-D-ribosyl)imidazole-4-carboxamide + fumarate</text>
        <dbReference type="Rhea" id="RHEA:23920"/>
        <dbReference type="ChEBI" id="CHEBI:29806"/>
        <dbReference type="ChEBI" id="CHEBI:58443"/>
        <dbReference type="ChEBI" id="CHEBI:58475"/>
        <dbReference type="EC" id="4.3.2.2"/>
    </reaction>
    <physiologicalReaction direction="left-to-right" evidence="8">
        <dbReference type="Rhea" id="RHEA:23921"/>
    </physiologicalReaction>
</comment>
<organism evidence="13 14">
    <name type="scientific">Entomoplasma freundtii</name>
    <dbReference type="NCBI Taxonomy" id="74700"/>
    <lineage>
        <taxon>Bacteria</taxon>
        <taxon>Bacillati</taxon>
        <taxon>Mycoplasmatota</taxon>
        <taxon>Mollicutes</taxon>
        <taxon>Entomoplasmatales</taxon>
        <taxon>Entomoplasmataceae</taxon>
        <taxon>Entomoplasma</taxon>
    </lineage>
</organism>
<dbReference type="GO" id="GO:0005829">
    <property type="term" value="C:cytosol"/>
    <property type="evidence" value="ECO:0007669"/>
    <property type="project" value="TreeGrafter"/>
</dbReference>
<dbReference type="GO" id="GO:0004018">
    <property type="term" value="F:N6-(1,2-dicarboxyethyl)AMP AMP-lyase (fumarate-forming) activity"/>
    <property type="evidence" value="ECO:0007669"/>
    <property type="project" value="UniProtKB-UniRule"/>
</dbReference>
<evidence type="ECO:0000256" key="4">
    <source>
        <dbReference type="ARBA" id="ARBA00012339"/>
    </source>
</evidence>
<dbReference type="EC" id="4.3.2.2" evidence="4 11"/>
<dbReference type="EMBL" id="CP024962">
    <property type="protein sequence ID" value="ATZ16084.1"/>
    <property type="molecule type" value="Genomic_DNA"/>
</dbReference>
<dbReference type="InterPro" id="IPR008948">
    <property type="entry name" value="L-Aspartase-like"/>
</dbReference>
<dbReference type="InterPro" id="IPR020557">
    <property type="entry name" value="Fumarate_lyase_CS"/>
</dbReference>
<evidence type="ECO:0000256" key="5">
    <source>
        <dbReference type="ARBA" id="ARBA00017058"/>
    </source>
</evidence>
<evidence type="ECO:0000256" key="7">
    <source>
        <dbReference type="ARBA" id="ARBA00023239"/>
    </source>
</evidence>
<name>A0A2K8NQL7_9MOLU</name>
<dbReference type="GO" id="GO:0006189">
    <property type="term" value="P:'de novo' IMP biosynthetic process"/>
    <property type="evidence" value="ECO:0007669"/>
    <property type="project" value="UniProtKB-UniPathway"/>
</dbReference>
<evidence type="ECO:0000256" key="11">
    <source>
        <dbReference type="NCBIfam" id="TIGR00928"/>
    </source>
</evidence>
<dbReference type="CDD" id="cd01360">
    <property type="entry name" value="Adenylsuccinate_lyase_1"/>
    <property type="match status" value="1"/>
</dbReference>
<dbReference type="AlphaFoldDB" id="A0A2K8NQL7"/>
<evidence type="ECO:0000256" key="6">
    <source>
        <dbReference type="ARBA" id="ARBA00022755"/>
    </source>
</evidence>
<proteinExistence type="inferred from homology"/>
<comment type="pathway">
    <text evidence="1 12">Purine metabolism; IMP biosynthesis via de novo pathway; 5-amino-1-(5-phospho-D-ribosyl)imidazole-4-carboxamide from 5-amino-1-(5-phospho-D-ribosyl)imidazole-4-carboxylate: step 2/2.</text>
</comment>
<dbReference type="PROSITE" id="PS00163">
    <property type="entry name" value="FUMARATE_LYASES"/>
    <property type="match status" value="1"/>
</dbReference>
<dbReference type="GO" id="GO:0044208">
    <property type="term" value="P:'de novo' AMP biosynthetic process"/>
    <property type="evidence" value="ECO:0007669"/>
    <property type="project" value="UniProtKB-UniPathway"/>
</dbReference>
<evidence type="ECO:0000313" key="13">
    <source>
        <dbReference type="EMBL" id="ATZ16084.1"/>
    </source>
</evidence>
<protein>
    <recommendedName>
        <fullName evidence="5 11">Adenylosuccinate lyase</fullName>
        <shortName evidence="12">ASL</shortName>
        <ecNumber evidence="4 11">4.3.2.2</ecNumber>
    </recommendedName>
    <alternativeName>
        <fullName evidence="9 12">Adenylosuccinase</fullName>
    </alternativeName>
</protein>
<dbReference type="InterPro" id="IPR022761">
    <property type="entry name" value="Fumarate_lyase_N"/>
</dbReference>
<evidence type="ECO:0000256" key="10">
    <source>
        <dbReference type="ARBA" id="ARBA00049115"/>
    </source>
</evidence>
<reference evidence="13 14" key="1">
    <citation type="submission" date="2017-11" db="EMBL/GenBank/DDBJ databases">
        <title>Genome sequence of Entomoplasma freundtii BARC 318 (ATCC 51999).</title>
        <authorList>
            <person name="Lo W.-S."/>
            <person name="Gasparich G.E."/>
            <person name="Kuo C.-H."/>
        </authorList>
    </citation>
    <scope>NUCLEOTIDE SEQUENCE [LARGE SCALE GENOMIC DNA]</scope>
    <source>
        <strain evidence="13 14">BARC 318</strain>
    </source>
</reference>
<dbReference type="Pfam" id="PF10397">
    <property type="entry name" value="ADSL_C"/>
    <property type="match status" value="1"/>
</dbReference>
<dbReference type="InterPro" id="IPR004769">
    <property type="entry name" value="Pur_lyase"/>
</dbReference>
<dbReference type="UniPathway" id="UPA00074">
    <property type="reaction ID" value="UER00132"/>
</dbReference>
<evidence type="ECO:0000313" key="14">
    <source>
        <dbReference type="Proteomes" id="UP000232222"/>
    </source>
</evidence>
<sequence length="432" mass="49936">MIKRYEAQAISKIWSDKNKYQTWLEVEKLVVEGWVSLGVVPKKDTKAYANLKVDLDRMAELEKTLKHDVVAFTRMLGEQIGLESRWLHLGITSTDVVDTAQNYLIKQSNLVLEQVLQTLQTTLKNLAFKYENQLIMGRTHGIYGEPTSLGLKFALWHEEIKRQQQRLTLARQQIEVAKISGSMGNYANLELEIEDYVANALGLGLDSLSTQVTQRDRHAFLISVLANLASTYEKMSTEIRLFQRSEVNEISEGFAPNQKGSSSMPHKKNPISSENIAGLSRYVRSFVTMGYENNNLWHERDISHSSNERLVIPDIYAVIVYLTNRLNDTLNNLYINKEQINKHLSEAHRIYFSQRVLTYILINNPDVTRESVYDFIQKCTHECLASNQDFKLVLEQQGIEKYLSQKELDSLFDDKFFLRQVPKIYKRLFANK</sequence>
<dbReference type="Gene3D" id="1.20.200.10">
    <property type="entry name" value="Fumarase/aspartase (Central domain)"/>
    <property type="match status" value="1"/>
</dbReference>
<keyword evidence="6 12" id="KW-0658">Purine biosynthesis</keyword>
<dbReference type="Gene3D" id="1.10.275.10">
    <property type="entry name" value="Fumarase/aspartase (N-terminal domain)"/>
    <property type="match status" value="1"/>
</dbReference>
<keyword evidence="7 12" id="KW-0456">Lyase</keyword>
<dbReference type="PANTHER" id="PTHR43172:SF1">
    <property type="entry name" value="ADENYLOSUCCINATE LYASE"/>
    <property type="match status" value="1"/>
</dbReference>
<dbReference type="InterPro" id="IPR024083">
    <property type="entry name" value="Fumarase/histidase_N"/>
</dbReference>
<dbReference type="KEGG" id="efr:EFREU_v1c00570"/>
<comment type="pathway">
    <text evidence="2 12">Purine metabolism; AMP biosynthesis via de novo pathway; AMP from IMP: step 2/2.</text>
</comment>
<evidence type="ECO:0000256" key="3">
    <source>
        <dbReference type="ARBA" id="ARBA00008273"/>
    </source>
</evidence>
<evidence type="ECO:0000256" key="9">
    <source>
        <dbReference type="ARBA" id="ARBA00030717"/>
    </source>
</evidence>
<dbReference type="Proteomes" id="UP000232222">
    <property type="component" value="Chromosome"/>
</dbReference>
<dbReference type="NCBIfam" id="TIGR00928">
    <property type="entry name" value="purB"/>
    <property type="match status" value="1"/>
</dbReference>
<evidence type="ECO:0000256" key="12">
    <source>
        <dbReference type="RuleBase" id="RU361172"/>
    </source>
</evidence>
<dbReference type="Pfam" id="PF00206">
    <property type="entry name" value="Lyase_1"/>
    <property type="match status" value="1"/>
</dbReference>
<dbReference type="FunFam" id="1.20.200.10:FF:000008">
    <property type="entry name" value="Adenylosuccinate lyase"/>
    <property type="match status" value="1"/>
</dbReference>
<dbReference type="Gene3D" id="1.10.40.30">
    <property type="entry name" value="Fumarase/aspartase (C-terminal domain)"/>
    <property type="match status" value="1"/>
</dbReference>
<dbReference type="UniPathway" id="UPA00075">
    <property type="reaction ID" value="UER00336"/>
</dbReference>
<comment type="similarity">
    <text evidence="3 12">Belongs to the lyase 1 family. Adenylosuccinate lyase subfamily.</text>
</comment>
<dbReference type="InterPro" id="IPR000362">
    <property type="entry name" value="Fumarate_lyase_fam"/>
</dbReference>
<comment type="catalytic activity">
    <reaction evidence="10">
        <text>N(6)-(1,2-dicarboxyethyl)-AMP = fumarate + AMP</text>
        <dbReference type="Rhea" id="RHEA:16853"/>
        <dbReference type="ChEBI" id="CHEBI:29806"/>
        <dbReference type="ChEBI" id="CHEBI:57567"/>
        <dbReference type="ChEBI" id="CHEBI:456215"/>
        <dbReference type="EC" id="4.3.2.2"/>
    </reaction>
    <physiologicalReaction direction="left-to-right" evidence="10">
        <dbReference type="Rhea" id="RHEA:16854"/>
    </physiologicalReaction>
</comment>
<evidence type="ECO:0000256" key="2">
    <source>
        <dbReference type="ARBA" id="ARBA00004734"/>
    </source>
</evidence>